<proteinExistence type="predicted"/>
<feature type="compositionally biased region" description="Polar residues" evidence="1">
    <location>
        <begin position="12"/>
        <end position="25"/>
    </location>
</feature>
<accession>A0A6J4N017</accession>
<feature type="non-terminal residue" evidence="2">
    <location>
        <position position="25"/>
    </location>
</feature>
<evidence type="ECO:0000256" key="1">
    <source>
        <dbReference type="SAM" id="MobiDB-lite"/>
    </source>
</evidence>
<evidence type="ECO:0000313" key="2">
    <source>
        <dbReference type="EMBL" id="CAA9373561.1"/>
    </source>
</evidence>
<feature type="region of interest" description="Disordered" evidence="1">
    <location>
        <begin position="1"/>
        <end position="25"/>
    </location>
</feature>
<feature type="non-terminal residue" evidence="2">
    <location>
        <position position="1"/>
    </location>
</feature>
<reference evidence="2" key="1">
    <citation type="submission" date="2020-02" db="EMBL/GenBank/DDBJ databases">
        <authorList>
            <person name="Meier V. D."/>
        </authorList>
    </citation>
    <scope>NUCLEOTIDE SEQUENCE</scope>
    <source>
        <strain evidence="2">AVDCRST_MAG93</strain>
    </source>
</reference>
<protein>
    <submittedName>
        <fullName evidence="2">Uncharacterized protein</fullName>
    </submittedName>
</protein>
<gene>
    <name evidence="2" type="ORF">AVDCRST_MAG93-8612</name>
</gene>
<organism evidence="2">
    <name type="scientific">uncultured Chloroflexia bacterium</name>
    <dbReference type="NCBI Taxonomy" id="1672391"/>
    <lineage>
        <taxon>Bacteria</taxon>
        <taxon>Bacillati</taxon>
        <taxon>Chloroflexota</taxon>
        <taxon>Chloroflexia</taxon>
        <taxon>environmental samples</taxon>
    </lineage>
</organism>
<dbReference type="EMBL" id="CADCTR010002903">
    <property type="protein sequence ID" value="CAA9373561.1"/>
    <property type="molecule type" value="Genomic_DNA"/>
</dbReference>
<sequence>RSRRCTNRTERASGSATTSQGKEPH</sequence>
<dbReference type="AlphaFoldDB" id="A0A6J4N017"/>
<name>A0A6J4N017_9CHLR</name>